<dbReference type="InterPro" id="IPR036770">
    <property type="entry name" value="Ankyrin_rpt-contain_sf"/>
</dbReference>
<dbReference type="GeneTree" id="ENSGT00940000156852"/>
<dbReference type="InterPro" id="IPR052801">
    <property type="entry name" value="Ankyrin-EF-hand"/>
</dbReference>
<dbReference type="AlphaFoldDB" id="A0A3P8YMG6"/>
<dbReference type="SMART" id="SM00248">
    <property type="entry name" value="ANK"/>
    <property type="match status" value="10"/>
</dbReference>
<feature type="repeat" description="ANK" evidence="1">
    <location>
        <begin position="62"/>
        <end position="94"/>
    </location>
</feature>
<proteinExistence type="predicted"/>
<feature type="repeat" description="ANK" evidence="1">
    <location>
        <begin position="265"/>
        <end position="297"/>
    </location>
</feature>
<dbReference type="Bgee" id="ENSELUG00000017404">
    <property type="expression patterns" value="Expressed in mesonephros and 1 other cell type or tissue"/>
</dbReference>
<keyword evidence="4" id="KW-1185">Reference proteome</keyword>
<dbReference type="InParanoid" id="A0A3P8YMG6"/>
<dbReference type="PROSITE" id="PS50088">
    <property type="entry name" value="ANK_REPEAT"/>
    <property type="match status" value="7"/>
</dbReference>
<accession>A0A3P8YMG6</accession>
<dbReference type="PANTHER" id="PTHR24127:SF1">
    <property type="entry name" value="ANKYRIN REPEAT AND EF-HAND DOMAIN-CONTAINING PROTEIN 1"/>
    <property type="match status" value="1"/>
</dbReference>
<feature type="compositionally biased region" description="Basic residues" evidence="2">
    <location>
        <begin position="432"/>
        <end position="444"/>
    </location>
</feature>
<dbReference type="PRINTS" id="PR01415">
    <property type="entry name" value="ANKYRIN"/>
</dbReference>
<dbReference type="PROSITE" id="PS50297">
    <property type="entry name" value="ANK_REP_REGION"/>
    <property type="match status" value="7"/>
</dbReference>
<dbReference type="Ensembl" id="ENSELUT00000027435.3">
    <property type="protein sequence ID" value="ENSELUP00000017749.2"/>
    <property type="gene ID" value="ENSELUG00000017404.3"/>
</dbReference>
<dbReference type="SUPFAM" id="SSF48403">
    <property type="entry name" value="Ankyrin repeat"/>
    <property type="match status" value="2"/>
</dbReference>
<sequence length="652" mass="71566">MNGQTMTSARDVSVRSVVAEARLEVLQVYRLLHCVREGDTAQIEKLVRLGVPDLINLTEPSQGNSAMHLACVANDIDMVRFLLSQRAHPNVQDKGGRTPAMLAALLGHDDIVDLLAKNHANMSVVDNEGKGVLFYCVSPTKRHMRCLEVALDAKADVNNVSTAGKHVFQLACERASDCESMCASILERGTNPNATDQSSGRSALMEATRAGALELVRAILQRGGNPNAMDKKRMTAVHHAAERGFFEVIVVLSAYLADLGVTTMDGNTPLHLAAAGGFTECCRFLAQRGCKTKLKNMDGLIPSQVAKNKNHNPAMKELKKAERLEGKFSKPGAINPNELWALRLHDWSCEHETALRTTMGVPEGAVGPLEKVSRERFVTALQEHQAPVDEENLQKVIIEHDKKHEGLIRVTDFFKGCATSRKRSRSPSYEPKKKKPVNVGKGKKGSRFALPMPICTVPTELMCRREDGGPPHFMVESYQQFTDTKRFDRDQRPGHPIEDDSVWYVDEPEKVYVNISYCVKTGDLESLSLAFIQGVPVDVKDCYYKTPLMTACGSGNYDVAEFLVGLGADVNACDQFSWTPLHHASHGGQLDILDLLVCSGSVVDAVAMNGATPLMRAIESCRPCCVDYLIKAGASVEAENKNGTSDYHLFVY</sequence>
<evidence type="ECO:0000313" key="4">
    <source>
        <dbReference type="Proteomes" id="UP000265140"/>
    </source>
</evidence>
<dbReference type="Proteomes" id="UP000265140">
    <property type="component" value="Chromosome 15"/>
</dbReference>
<reference evidence="3" key="2">
    <citation type="submission" date="2020-02" db="EMBL/GenBank/DDBJ databases">
        <title>Esox lucius (northern pike) genome, fEsoLuc1, primary haplotype.</title>
        <authorList>
            <person name="Myers G."/>
            <person name="Karagic N."/>
            <person name="Meyer A."/>
            <person name="Pippel M."/>
            <person name="Reichard M."/>
            <person name="Winkler S."/>
            <person name="Tracey A."/>
            <person name="Sims Y."/>
            <person name="Howe K."/>
            <person name="Rhie A."/>
            <person name="Formenti G."/>
            <person name="Durbin R."/>
            <person name="Fedrigo O."/>
            <person name="Jarvis E.D."/>
        </authorList>
    </citation>
    <scope>NUCLEOTIDE SEQUENCE [LARGE SCALE GENOMIC DNA]</scope>
</reference>
<evidence type="ECO:0000256" key="1">
    <source>
        <dbReference type="PROSITE-ProRule" id="PRU00023"/>
    </source>
</evidence>
<organism evidence="3 4">
    <name type="scientific">Esox lucius</name>
    <name type="common">Northern pike</name>
    <dbReference type="NCBI Taxonomy" id="8010"/>
    <lineage>
        <taxon>Eukaryota</taxon>
        <taxon>Metazoa</taxon>
        <taxon>Chordata</taxon>
        <taxon>Craniata</taxon>
        <taxon>Vertebrata</taxon>
        <taxon>Euteleostomi</taxon>
        <taxon>Actinopterygii</taxon>
        <taxon>Neopterygii</taxon>
        <taxon>Teleostei</taxon>
        <taxon>Protacanthopterygii</taxon>
        <taxon>Esociformes</taxon>
        <taxon>Esocidae</taxon>
        <taxon>Esox</taxon>
    </lineage>
</organism>
<dbReference type="Gene3D" id="1.25.40.20">
    <property type="entry name" value="Ankyrin repeat-containing domain"/>
    <property type="match status" value="4"/>
</dbReference>
<feature type="repeat" description="ANK" evidence="1">
    <location>
        <begin position="95"/>
        <end position="127"/>
    </location>
</feature>
<feature type="repeat" description="ANK" evidence="1">
    <location>
        <begin position="609"/>
        <end position="641"/>
    </location>
</feature>
<feature type="region of interest" description="Disordered" evidence="2">
    <location>
        <begin position="419"/>
        <end position="444"/>
    </location>
</feature>
<dbReference type="OMA" id="WSCEHET"/>
<name>A0A3P8YMG6_ESOLU</name>
<dbReference type="Pfam" id="PF00023">
    <property type="entry name" value="Ank"/>
    <property type="match status" value="1"/>
</dbReference>
<evidence type="ECO:0008006" key="5">
    <source>
        <dbReference type="Google" id="ProtNLM"/>
    </source>
</evidence>
<feature type="repeat" description="ANK" evidence="1">
    <location>
        <begin position="576"/>
        <end position="608"/>
    </location>
</feature>
<evidence type="ECO:0000256" key="2">
    <source>
        <dbReference type="SAM" id="MobiDB-lite"/>
    </source>
</evidence>
<feature type="repeat" description="ANK" evidence="1">
    <location>
        <begin position="543"/>
        <end position="575"/>
    </location>
</feature>
<keyword evidence="1" id="KW-0040">ANK repeat</keyword>
<dbReference type="STRING" id="8010.ENSELUP00000017749"/>
<protein>
    <recommendedName>
        <fullName evidence="5">Ankyrin repeat and EF-hand domain containing 1a</fullName>
    </recommendedName>
</protein>
<reference evidence="4" key="1">
    <citation type="journal article" date="2014" name="PLoS ONE">
        <title>The genome and linkage map of the northern pike (Esox lucius): conserved synteny revealed between the salmonid sister group and the Neoteleostei.</title>
        <authorList>
            <person name="Rondeau E.B."/>
            <person name="Minkley D.R."/>
            <person name="Leong J.S."/>
            <person name="Messmer A.M."/>
            <person name="Jantzen J.R."/>
            <person name="von Schalburg K.R."/>
            <person name="Lemon C."/>
            <person name="Bird N.H."/>
            <person name="Koop B.F."/>
        </authorList>
    </citation>
    <scope>NUCLEOTIDE SEQUENCE</scope>
</reference>
<dbReference type="Pfam" id="PF12796">
    <property type="entry name" value="Ank_2"/>
    <property type="match status" value="3"/>
</dbReference>
<dbReference type="InterPro" id="IPR002110">
    <property type="entry name" value="Ankyrin_rpt"/>
</dbReference>
<reference evidence="3" key="4">
    <citation type="submission" date="2025-09" db="UniProtKB">
        <authorList>
            <consortium name="Ensembl"/>
        </authorList>
    </citation>
    <scope>IDENTIFICATION</scope>
</reference>
<reference evidence="3" key="3">
    <citation type="submission" date="2025-08" db="UniProtKB">
        <authorList>
            <consortium name="Ensembl"/>
        </authorList>
    </citation>
    <scope>IDENTIFICATION</scope>
</reference>
<dbReference type="PANTHER" id="PTHR24127">
    <property type="entry name" value="ANKYRIN REPEAT AND EF-HAND DOMAIN-CONTAINING PROTEIN 1"/>
    <property type="match status" value="1"/>
</dbReference>
<evidence type="ECO:0000313" key="3">
    <source>
        <dbReference type="Ensembl" id="ENSELUP00000017749.2"/>
    </source>
</evidence>
<feature type="repeat" description="ANK" evidence="1">
    <location>
        <begin position="199"/>
        <end position="231"/>
    </location>
</feature>